<dbReference type="GO" id="GO:0046872">
    <property type="term" value="F:metal ion binding"/>
    <property type="evidence" value="ECO:0007669"/>
    <property type="project" value="UniProtKB-KW"/>
</dbReference>
<gene>
    <name evidence="9" type="ORF">LDC_2989</name>
</gene>
<dbReference type="InterPro" id="IPR051198">
    <property type="entry name" value="BchE-like"/>
</dbReference>
<keyword evidence="2" id="KW-0489">Methyltransferase</keyword>
<dbReference type="CDD" id="cd01335">
    <property type="entry name" value="Radical_SAM"/>
    <property type="match status" value="1"/>
</dbReference>
<evidence type="ECO:0000256" key="6">
    <source>
        <dbReference type="ARBA" id="ARBA00023004"/>
    </source>
</evidence>
<keyword evidence="5" id="KW-0479">Metal-binding</keyword>
<dbReference type="GO" id="GO:0005829">
    <property type="term" value="C:cytosol"/>
    <property type="evidence" value="ECO:0007669"/>
    <property type="project" value="TreeGrafter"/>
</dbReference>
<dbReference type="PANTHER" id="PTHR43409:SF7">
    <property type="entry name" value="BLL1977 PROTEIN"/>
    <property type="match status" value="1"/>
</dbReference>
<evidence type="ECO:0000256" key="5">
    <source>
        <dbReference type="ARBA" id="ARBA00022723"/>
    </source>
</evidence>
<keyword evidence="7" id="KW-0411">Iron-sulfur</keyword>
<feature type="domain" description="Radical SAM core" evidence="8">
    <location>
        <begin position="18"/>
        <end position="234"/>
    </location>
</feature>
<sequence>MSKYYCICYGQPGKRVETLFPKIACVRTSVGCPNRCSFCVVHFLANGRYHQREVEDVVDEIASLPQEYIYFVDDETFINTKRLTRMAEMLIERGVKKKYISWARSDTVCKHPELFKLWKQAGLEFVYVGFESLEEDNLNAYNKNATVSQNREAREILRKLDLNIHAALMVNPDFEKKDFLTVQRAIKEMAPAEFAFTVYSPPPGTQEFGENRGRFICNDPCLYYDCLHTILPTRLPLKEFYRYFTILYAMGASRIPAKANKVKLPLRDHFKFALGGMKFGWQMYHMYREYDKKYW</sequence>
<dbReference type="EMBL" id="ADZX01000918">
    <property type="protein sequence ID" value="EFK95011.1"/>
    <property type="molecule type" value="Genomic_DNA"/>
</dbReference>
<dbReference type="Pfam" id="PF04055">
    <property type="entry name" value="Radical_SAM"/>
    <property type="match status" value="1"/>
</dbReference>
<dbReference type="InterPro" id="IPR058240">
    <property type="entry name" value="rSAM_sf"/>
</dbReference>
<keyword evidence="6" id="KW-0408">Iron</keyword>
<comment type="caution">
    <text evidence="9">The sequence shown here is derived from an EMBL/GenBank/DDBJ whole genome shotgun (WGS) entry which is preliminary data.</text>
</comment>
<dbReference type="GO" id="GO:0051539">
    <property type="term" value="F:4 iron, 4 sulfur cluster binding"/>
    <property type="evidence" value="ECO:0007669"/>
    <property type="project" value="UniProtKB-KW"/>
</dbReference>
<evidence type="ECO:0000256" key="2">
    <source>
        <dbReference type="ARBA" id="ARBA00022603"/>
    </source>
</evidence>
<dbReference type="GO" id="GO:0003824">
    <property type="term" value="F:catalytic activity"/>
    <property type="evidence" value="ECO:0007669"/>
    <property type="project" value="InterPro"/>
</dbReference>
<dbReference type="InterPro" id="IPR023404">
    <property type="entry name" value="rSAM_horseshoe"/>
</dbReference>
<reference evidence="9" key="2">
    <citation type="journal article" date="2011" name="Microb. Ecol.">
        <title>Taxonomic and Functional Metagenomic Profiling of the Microbial Community in the Anoxic Sediment of a Sub-saline Shallow Lake (Laguna de Carrizo, Central Spain).</title>
        <authorList>
            <person name="Ferrer M."/>
            <person name="Guazzaroni M.E."/>
            <person name="Richter M."/>
            <person name="Garcia-Salamanca A."/>
            <person name="Yarza P."/>
            <person name="Suarez-Suarez A."/>
            <person name="Solano J."/>
            <person name="Alcaide M."/>
            <person name="van Dillewijn P."/>
            <person name="Molina-Henares M.A."/>
            <person name="Lopez-Cortes N."/>
            <person name="Al-Ramahi Y."/>
            <person name="Guerrero C."/>
            <person name="Acosta A."/>
            <person name="de Eugenio L.I."/>
            <person name="Martinez V."/>
            <person name="Marques S."/>
            <person name="Rojo F."/>
            <person name="Santero E."/>
            <person name="Genilloud O."/>
            <person name="Perez-Perez J."/>
            <person name="Rossello-Mora R."/>
            <person name="Ramos J.L."/>
        </authorList>
    </citation>
    <scope>NUCLEOTIDE SEQUENCE</scope>
</reference>
<organism evidence="9">
    <name type="scientific">sediment metagenome</name>
    <dbReference type="NCBI Taxonomy" id="749907"/>
    <lineage>
        <taxon>unclassified sequences</taxon>
        <taxon>metagenomes</taxon>
        <taxon>ecological metagenomes</taxon>
    </lineage>
</organism>
<reference evidence="9" key="1">
    <citation type="submission" date="2010-07" db="EMBL/GenBank/DDBJ databases">
        <authorList>
            <consortium name="CONSOLIDER consortium CSD2007-00005"/>
            <person name="Guazzaroni M.-E."/>
            <person name="Richter M."/>
            <person name="Garcia-Salamanca A."/>
            <person name="Yarza P."/>
            <person name="Ferrer M."/>
        </authorList>
    </citation>
    <scope>NUCLEOTIDE SEQUENCE</scope>
</reference>
<dbReference type="PANTHER" id="PTHR43409">
    <property type="entry name" value="ANAEROBIC MAGNESIUM-PROTOPORPHYRIN IX MONOMETHYL ESTER CYCLASE-RELATED"/>
    <property type="match status" value="1"/>
</dbReference>
<dbReference type="SFLD" id="SFLDG01082">
    <property type="entry name" value="B12-binding_domain_containing"/>
    <property type="match status" value="1"/>
</dbReference>
<accession>D9PN60</accession>
<evidence type="ECO:0000259" key="8">
    <source>
        <dbReference type="PROSITE" id="PS51918"/>
    </source>
</evidence>
<dbReference type="SMART" id="SM00729">
    <property type="entry name" value="Elp3"/>
    <property type="match status" value="1"/>
</dbReference>
<dbReference type="InterPro" id="IPR007197">
    <property type="entry name" value="rSAM"/>
</dbReference>
<dbReference type="Gene3D" id="3.80.30.20">
    <property type="entry name" value="tm_1862 like domain"/>
    <property type="match status" value="1"/>
</dbReference>
<evidence type="ECO:0000256" key="1">
    <source>
        <dbReference type="ARBA" id="ARBA00001966"/>
    </source>
</evidence>
<dbReference type="SFLD" id="SFLDS00029">
    <property type="entry name" value="Radical_SAM"/>
    <property type="match status" value="1"/>
</dbReference>
<dbReference type="SUPFAM" id="SSF102114">
    <property type="entry name" value="Radical SAM enzymes"/>
    <property type="match status" value="1"/>
</dbReference>
<dbReference type="AlphaFoldDB" id="D9PN60"/>
<evidence type="ECO:0000256" key="7">
    <source>
        <dbReference type="ARBA" id="ARBA00023014"/>
    </source>
</evidence>
<comment type="cofactor">
    <cofactor evidence="1">
        <name>[4Fe-4S] cluster</name>
        <dbReference type="ChEBI" id="CHEBI:49883"/>
    </cofactor>
</comment>
<proteinExistence type="predicted"/>
<keyword evidence="4" id="KW-0949">S-adenosyl-L-methionine</keyword>
<dbReference type="SFLD" id="SFLDG01123">
    <property type="entry name" value="methyltransferase_(Class_B)"/>
    <property type="match status" value="1"/>
</dbReference>
<dbReference type="PROSITE" id="PS51918">
    <property type="entry name" value="RADICAL_SAM"/>
    <property type="match status" value="1"/>
</dbReference>
<protein>
    <submittedName>
        <fullName evidence="9">Radical SAM domain protein</fullName>
    </submittedName>
</protein>
<evidence type="ECO:0000256" key="3">
    <source>
        <dbReference type="ARBA" id="ARBA00022679"/>
    </source>
</evidence>
<evidence type="ECO:0000256" key="4">
    <source>
        <dbReference type="ARBA" id="ARBA00022691"/>
    </source>
</evidence>
<name>D9PN60_9ZZZZ</name>
<dbReference type="InterPro" id="IPR006638">
    <property type="entry name" value="Elp3/MiaA/NifB-like_rSAM"/>
</dbReference>
<dbReference type="InterPro" id="IPR034466">
    <property type="entry name" value="Methyltransferase_Class_B"/>
</dbReference>
<keyword evidence="3" id="KW-0808">Transferase</keyword>
<evidence type="ECO:0000313" key="9">
    <source>
        <dbReference type="EMBL" id="EFK95011.1"/>
    </source>
</evidence>